<proteinExistence type="predicted"/>
<dbReference type="InterPro" id="IPR000157">
    <property type="entry name" value="TIR_dom"/>
</dbReference>
<accession>A0ABW1DM56</accession>
<evidence type="ECO:0000259" key="1">
    <source>
        <dbReference type="PROSITE" id="PS50104"/>
    </source>
</evidence>
<organism evidence="2 3">
    <name type="scientific">Deinococcus petrolearius</name>
    <dbReference type="NCBI Taxonomy" id="1751295"/>
    <lineage>
        <taxon>Bacteria</taxon>
        <taxon>Thermotogati</taxon>
        <taxon>Deinococcota</taxon>
        <taxon>Deinococci</taxon>
        <taxon>Deinococcales</taxon>
        <taxon>Deinococcaceae</taxon>
        <taxon>Deinococcus</taxon>
    </lineage>
</organism>
<dbReference type="SUPFAM" id="SSF52200">
    <property type="entry name" value="Toll/Interleukin receptor TIR domain"/>
    <property type="match status" value="1"/>
</dbReference>
<dbReference type="PROSITE" id="PS50104">
    <property type="entry name" value="TIR"/>
    <property type="match status" value="1"/>
</dbReference>
<reference evidence="3" key="1">
    <citation type="journal article" date="2019" name="Int. J. Syst. Evol. Microbiol.">
        <title>The Global Catalogue of Microorganisms (GCM) 10K type strain sequencing project: providing services to taxonomists for standard genome sequencing and annotation.</title>
        <authorList>
            <consortium name="The Broad Institute Genomics Platform"/>
            <consortium name="The Broad Institute Genome Sequencing Center for Infectious Disease"/>
            <person name="Wu L."/>
            <person name="Ma J."/>
        </authorList>
    </citation>
    <scope>NUCLEOTIDE SEQUENCE [LARGE SCALE GENOMIC DNA]</scope>
    <source>
        <strain evidence="3">CGMCC 1.15053</strain>
    </source>
</reference>
<dbReference type="Gene3D" id="3.40.50.300">
    <property type="entry name" value="P-loop containing nucleotide triphosphate hydrolases"/>
    <property type="match status" value="1"/>
</dbReference>
<dbReference type="Pfam" id="PF14516">
    <property type="entry name" value="AAA_35"/>
    <property type="match status" value="1"/>
</dbReference>
<dbReference type="InterPro" id="IPR027417">
    <property type="entry name" value="P-loop_NTPase"/>
</dbReference>
<evidence type="ECO:0000313" key="2">
    <source>
        <dbReference type="EMBL" id="MFC5848571.1"/>
    </source>
</evidence>
<evidence type="ECO:0000313" key="3">
    <source>
        <dbReference type="Proteomes" id="UP001595979"/>
    </source>
</evidence>
<dbReference type="EMBL" id="JBHSOH010000008">
    <property type="protein sequence ID" value="MFC5848571.1"/>
    <property type="molecule type" value="Genomic_DNA"/>
</dbReference>
<dbReference type="SUPFAM" id="SSF52540">
    <property type="entry name" value="P-loop containing nucleoside triphosphate hydrolases"/>
    <property type="match status" value="1"/>
</dbReference>
<keyword evidence="3" id="KW-1185">Reference proteome</keyword>
<dbReference type="SMART" id="SM00255">
    <property type="entry name" value="TIR"/>
    <property type="match status" value="1"/>
</dbReference>
<dbReference type="RefSeq" id="WP_380048761.1">
    <property type="nucleotide sequence ID" value="NZ_JBHSOH010000008.1"/>
</dbReference>
<comment type="caution">
    <text evidence="2">The sequence shown here is derived from an EMBL/GenBank/DDBJ whole genome shotgun (WGS) entry which is preliminary data.</text>
</comment>
<gene>
    <name evidence="2" type="ORF">ACFPQ6_09635</name>
</gene>
<dbReference type="Proteomes" id="UP001595979">
    <property type="component" value="Unassembled WGS sequence"/>
</dbReference>
<dbReference type="Gene3D" id="3.40.50.10140">
    <property type="entry name" value="Toll/interleukin-1 receptor homology (TIR) domain"/>
    <property type="match status" value="1"/>
</dbReference>
<dbReference type="InterPro" id="IPR035897">
    <property type="entry name" value="Toll_tir_struct_dom_sf"/>
</dbReference>
<dbReference type="Pfam" id="PF13676">
    <property type="entry name" value="TIR_2"/>
    <property type="match status" value="1"/>
</dbReference>
<name>A0ABW1DM56_9DEIO</name>
<protein>
    <submittedName>
        <fullName evidence="2">TIR domain-containing protein</fullName>
    </submittedName>
</protein>
<sequence>MRPFDWLHPYSEDEASTSVINTVRQINEGTSFAITAGPRMGKTSFILSCIKYINRNYPKTLSVYLDLNSFSDITREEIFTSICIKMTKEYRRDPSKEIKEEFLSLAERIIESGEIDRILVIFDRIESIYSTDWGLAFLREWRAILSSIDRLYKQISLIIAGGSGLYLAAKDIGSPIGNILRWKDLHGLDYREFEKLIADHQFDLPTDIIREDIFKLVGPHPMLLQFALSNIQNSLLEENRLDLQEIKDEIINRFDGMFSYTWRDISGKGKSILNRIVSGEVINKNTEPGIGRGQGYEDLKILVNSGFIRIAQNGEISVSSEVLITWLSRSEEAEKMNIATGEKVKIFISYTHRDEEYRNELVAHLALLSRQELVESWYDHKILAGSEIDADIIKNLDESKIIILLISSDFINSDYCYSKEMFKSLEKHSDGTARVIPVIVRSVDWSDAPFSKLKMMPRDAIPIATWGDKDEAYKSISQEIRRILKFNR</sequence>
<feature type="domain" description="TIR" evidence="1">
    <location>
        <begin position="342"/>
        <end position="484"/>
    </location>
</feature>